<gene>
    <name evidence="2" type="ORF">ECRASSUSDP1_LOCUS22807</name>
</gene>
<feature type="transmembrane region" description="Helical" evidence="1">
    <location>
        <begin position="89"/>
        <end position="111"/>
    </location>
</feature>
<comment type="caution">
    <text evidence="2">The sequence shown here is derived from an EMBL/GenBank/DDBJ whole genome shotgun (WGS) entry which is preliminary data.</text>
</comment>
<name>A0AAD2D6G2_EUPCR</name>
<protein>
    <submittedName>
        <fullName evidence="2">Uncharacterized protein</fullName>
    </submittedName>
</protein>
<organism evidence="2 3">
    <name type="scientific">Euplotes crassus</name>
    <dbReference type="NCBI Taxonomy" id="5936"/>
    <lineage>
        <taxon>Eukaryota</taxon>
        <taxon>Sar</taxon>
        <taxon>Alveolata</taxon>
        <taxon>Ciliophora</taxon>
        <taxon>Intramacronucleata</taxon>
        <taxon>Spirotrichea</taxon>
        <taxon>Hypotrichia</taxon>
        <taxon>Euplotida</taxon>
        <taxon>Euplotidae</taxon>
        <taxon>Moneuplotes</taxon>
    </lineage>
</organism>
<proteinExistence type="predicted"/>
<feature type="transmembrane region" description="Helical" evidence="1">
    <location>
        <begin position="150"/>
        <end position="174"/>
    </location>
</feature>
<dbReference type="AlphaFoldDB" id="A0AAD2D6G2"/>
<keyword evidence="1" id="KW-0472">Membrane</keyword>
<evidence type="ECO:0000313" key="3">
    <source>
        <dbReference type="Proteomes" id="UP001295684"/>
    </source>
</evidence>
<reference evidence="2" key="1">
    <citation type="submission" date="2023-07" db="EMBL/GenBank/DDBJ databases">
        <authorList>
            <consortium name="AG Swart"/>
            <person name="Singh M."/>
            <person name="Singh A."/>
            <person name="Seah K."/>
            <person name="Emmerich C."/>
        </authorList>
    </citation>
    <scope>NUCLEOTIDE SEQUENCE</scope>
    <source>
        <strain evidence="2">DP1</strain>
    </source>
</reference>
<keyword evidence="1" id="KW-0812">Transmembrane</keyword>
<keyword evidence="1" id="KW-1133">Transmembrane helix</keyword>
<accession>A0AAD2D6G2</accession>
<evidence type="ECO:0000313" key="2">
    <source>
        <dbReference type="EMBL" id="CAI2381353.1"/>
    </source>
</evidence>
<feature type="transmembrane region" description="Helical" evidence="1">
    <location>
        <begin position="29"/>
        <end position="48"/>
    </location>
</feature>
<evidence type="ECO:0000256" key="1">
    <source>
        <dbReference type="SAM" id="Phobius"/>
    </source>
</evidence>
<dbReference type="Proteomes" id="UP001295684">
    <property type="component" value="Unassembled WGS sequence"/>
</dbReference>
<keyword evidence="3" id="KW-1185">Reference proteome</keyword>
<feature type="transmembrane region" description="Helical" evidence="1">
    <location>
        <begin position="123"/>
        <end position="144"/>
    </location>
</feature>
<sequence length="197" mass="23241">MWKRLFCVSKRKKCCFCVKLTIGVRLLNLYGLVVTTMQLFWVVFRLFIDENSTEHDNYSRIVSCKYHYLGFGYDMICNFFKGYINMFTLAFSIISMICGGIASGCGIYAWIRGYPFHETERYFYIHFIVTIFYVINFIIIQIVLSEKVVISILASLASAYAILTVNNLLWCFLVEVEKNYRMNREPQTRYIILNNEE</sequence>
<dbReference type="EMBL" id="CAMPGE010023409">
    <property type="protein sequence ID" value="CAI2381353.1"/>
    <property type="molecule type" value="Genomic_DNA"/>
</dbReference>